<evidence type="ECO:0000313" key="2">
    <source>
        <dbReference type="Proteomes" id="UP000429211"/>
    </source>
</evidence>
<reference evidence="1 2" key="1">
    <citation type="journal article" date="2019" name="Nat. Med.">
        <title>A library of human gut bacterial isolates paired with longitudinal multiomics data enables mechanistic microbiome research.</title>
        <authorList>
            <person name="Poyet M."/>
            <person name="Groussin M."/>
            <person name="Gibbons S.M."/>
            <person name="Avila-Pacheco J."/>
            <person name="Jiang X."/>
            <person name="Kearney S.M."/>
            <person name="Perrotta A.R."/>
            <person name="Berdy B."/>
            <person name="Zhao S."/>
            <person name="Lieberman T.D."/>
            <person name="Swanson P.K."/>
            <person name="Smith M."/>
            <person name="Roesemann S."/>
            <person name="Alexander J.E."/>
            <person name="Rich S.A."/>
            <person name="Livny J."/>
            <person name="Vlamakis H."/>
            <person name="Clish C."/>
            <person name="Bullock K."/>
            <person name="Deik A."/>
            <person name="Scott J."/>
            <person name="Pierce K.A."/>
            <person name="Xavier R.J."/>
            <person name="Alm E.J."/>
        </authorList>
    </citation>
    <scope>NUCLEOTIDE SEQUENCE [LARGE SCALE GENOMIC DNA]</scope>
    <source>
        <strain evidence="1 2">BIOML-A2</strain>
    </source>
</reference>
<dbReference type="AlphaFoldDB" id="A0A7J5TKJ8"/>
<organism evidence="1 2">
    <name type="scientific">Bifidobacterium dentium</name>
    <dbReference type="NCBI Taxonomy" id="1689"/>
    <lineage>
        <taxon>Bacteria</taxon>
        <taxon>Bacillati</taxon>
        <taxon>Actinomycetota</taxon>
        <taxon>Actinomycetes</taxon>
        <taxon>Bifidobacteriales</taxon>
        <taxon>Bifidobacteriaceae</taxon>
        <taxon>Bifidobacterium</taxon>
    </lineage>
</organism>
<dbReference type="EMBL" id="WDPD01000001">
    <property type="protein sequence ID" value="KAB7462477.1"/>
    <property type="molecule type" value="Genomic_DNA"/>
</dbReference>
<sequence length="103" mass="10828">MMDKRADCVPCFDCGAKHEGDSGCRMHCGHPLASAMPDATVLDATADDFVMPPASVPGGGAVPVFTPPPPAKKGGKGKIVSVMTESWPQCFCLHHHSIACMLY</sequence>
<protein>
    <submittedName>
        <fullName evidence="1">Uncharacterized protein</fullName>
    </submittedName>
</protein>
<dbReference type="Proteomes" id="UP000429211">
    <property type="component" value="Unassembled WGS sequence"/>
</dbReference>
<evidence type="ECO:0000313" key="1">
    <source>
        <dbReference type="EMBL" id="KAB7462477.1"/>
    </source>
</evidence>
<proteinExistence type="predicted"/>
<name>A0A7J5TKJ8_9BIFI</name>
<comment type="caution">
    <text evidence="1">The sequence shown here is derived from an EMBL/GenBank/DDBJ whole genome shotgun (WGS) entry which is preliminary data.</text>
</comment>
<gene>
    <name evidence="1" type="ORF">GBB04_01515</name>
</gene>
<accession>A0A7J5TKJ8</accession>